<evidence type="ECO:0000313" key="3">
    <source>
        <dbReference type="Proteomes" id="UP001059480"/>
    </source>
</evidence>
<protein>
    <submittedName>
        <fullName evidence="2">Uncharacterized protein</fullName>
    </submittedName>
</protein>
<gene>
    <name evidence="2" type="ORF">NPA36_05980</name>
</gene>
<reference evidence="2" key="1">
    <citation type="submission" date="2022-07" db="EMBL/GenBank/DDBJ databases">
        <authorList>
            <person name="Jung M.-Y."/>
            <person name="Lee M."/>
        </authorList>
    </citation>
    <scope>NUCLEOTIDE SEQUENCE</scope>
    <source>
        <strain evidence="2">S8</strain>
    </source>
</reference>
<feature type="transmembrane region" description="Helical" evidence="1">
    <location>
        <begin position="65"/>
        <end position="86"/>
    </location>
</feature>
<reference evidence="2" key="2">
    <citation type="journal article" date="2023" name="Curr. Microbiol.">
        <title>Granulicatella seriolae sp. nov., a Novel Facultative Anaerobe Isolated from Yellowtail Marine Fish.</title>
        <authorList>
            <person name="Lee M."/>
            <person name="Choi Y.J."/>
            <person name="Farooq A."/>
            <person name="Jeong J.B."/>
            <person name="Jung M.Y."/>
        </authorList>
    </citation>
    <scope>NUCLEOTIDE SEQUENCE</scope>
    <source>
        <strain evidence="2">S8</strain>
    </source>
</reference>
<keyword evidence="1" id="KW-1133">Transmembrane helix</keyword>
<keyword evidence="3" id="KW-1185">Reference proteome</keyword>
<dbReference type="EMBL" id="JANHNZ010000004">
    <property type="protein sequence ID" value="MCQ9210096.1"/>
    <property type="molecule type" value="Genomic_DNA"/>
</dbReference>
<dbReference type="RefSeq" id="WP_256945210.1">
    <property type="nucleotide sequence ID" value="NZ_JANHNZ010000004.1"/>
</dbReference>
<name>A0ABT1WNM8_9LACT</name>
<keyword evidence="1" id="KW-0812">Transmembrane</keyword>
<evidence type="ECO:0000256" key="1">
    <source>
        <dbReference type="SAM" id="Phobius"/>
    </source>
</evidence>
<organism evidence="2 3">
    <name type="scientific">Granulicatella seriolae</name>
    <dbReference type="NCBI Taxonomy" id="2967226"/>
    <lineage>
        <taxon>Bacteria</taxon>
        <taxon>Bacillati</taxon>
        <taxon>Bacillota</taxon>
        <taxon>Bacilli</taxon>
        <taxon>Lactobacillales</taxon>
        <taxon>Carnobacteriaceae</taxon>
        <taxon>Granulicatella</taxon>
    </lineage>
</organism>
<accession>A0ABT1WNM8</accession>
<evidence type="ECO:0000313" key="2">
    <source>
        <dbReference type="EMBL" id="MCQ9210096.1"/>
    </source>
</evidence>
<keyword evidence="1" id="KW-0472">Membrane</keyword>
<proteinExistence type="predicted"/>
<dbReference type="Proteomes" id="UP001059480">
    <property type="component" value="Unassembled WGS sequence"/>
</dbReference>
<sequence>MAPKEPILTRKKYREHLEKEEQKQKLNKLKFKKELDEEIQPYQEEEDIQAKPASRKNWLSSYNRFLNVWIIICLLILAGIIAIQIFL</sequence>
<reference evidence="2" key="3">
    <citation type="journal article" date="2023" name="Microbiol. Resour. Announc.">
        <title>Draft Genome Sequence of Granulicatella sp. Strain S8, Isolated from a Marine Fish, Seriola quinqueradiata.</title>
        <authorList>
            <person name="Lee M."/>
            <person name="Farooq A."/>
            <person name="Jeong J.B."/>
            <person name="Jung M.Y."/>
        </authorList>
    </citation>
    <scope>NUCLEOTIDE SEQUENCE</scope>
    <source>
        <strain evidence="2">S8</strain>
    </source>
</reference>
<comment type="caution">
    <text evidence="2">The sequence shown here is derived from an EMBL/GenBank/DDBJ whole genome shotgun (WGS) entry which is preliminary data.</text>
</comment>